<organism evidence="2 3">
    <name type="scientific">Triparma verrucosa</name>
    <dbReference type="NCBI Taxonomy" id="1606542"/>
    <lineage>
        <taxon>Eukaryota</taxon>
        <taxon>Sar</taxon>
        <taxon>Stramenopiles</taxon>
        <taxon>Ochrophyta</taxon>
        <taxon>Bolidophyceae</taxon>
        <taxon>Parmales</taxon>
        <taxon>Triparmaceae</taxon>
        <taxon>Triparma</taxon>
    </lineage>
</organism>
<evidence type="ECO:0000313" key="3">
    <source>
        <dbReference type="Proteomes" id="UP001165160"/>
    </source>
</evidence>
<name>A0A9W7EM12_9STRA</name>
<dbReference type="Proteomes" id="UP001165160">
    <property type="component" value="Unassembled WGS sequence"/>
</dbReference>
<dbReference type="EMBL" id="BRXX01000011">
    <property type="protein sequence ID" value="GMH82048.1"/>
    <property type="molecule type" value="Genomic_DNA"/>
</dbReference>
<reference evidence="3" key="1">
    <citation type="journal article" date="2023" name="Commun. Biol.">
        <title>Genome analysis of Parmales, the sister group of diatoms, reveals the evolutionary specialization of diatoms from phago-mixotrophs to photoautotrophs.</title>
        <authorList>
            <person name="Ban H."/>
            <person name="Sato S."/>
            <person name="Yoshikawa S."/>
            <person name="Yamada K."/>
            <person name="Nakamura Y."/>
            <person name="Ichinomiya M."/>
            <person name="Sato N."/>
            <person name="Blanc-Mathieu R."/>
            <person name="Endo H."/>
            <person name="Kuwata A."/>
            <person name="Ogata H."/>
        </authorList>
    </citation>
    <scope>NUCLEOTIDE SEQUENCE [LARGE SCALE GENOMIC DNA]</scope>
    <source>
        <strain evidence="3">NIES 3699</strain>
    </source>
</reference>
<feature type="compositionally biased region" description="Basic and acidic residues" evidence="1">
    <location>
        <begin position="17"/>
        <end position="27"/>
    </location>
</feature>
<keyword evidence="3" id="KW-1185">Reference proteome</keyword>
<protein>
    <submittedName>
        <fullName evidence="2">Uncharacterized protein</fullName>
    </submittedName>
</protein>
<proteinExistence type="predicted"/>
<evidence type="ECO:0000256" key="1">
    <source>
        <dbReference type="SAM" id="MobiDB-lite"/>
    </source>
</evidence>
<feature type="compositionally biased region" description="Polar residues" evidence="1">
    <location>
        <begin position="1"/>
        <end position="10"/>
    </location>
</feature>
<sequence>MIHPTPSSLAKQLPPAVEKRMEEVHGDPSKRTRFLLADLLATLPMTLEQVESLDAIEQNLKGEGDNDVVKDVEAEIRAAFIKAFRYSAKQREDKRDMKEERTI</sequence>
<gene>
    <name evidence="2" type="ORF">TrVE_jg12956</name>
</gene>
<feature type="region of interest" description="Disordered" evidence="1">
    <location>
        <begin position="1"/>
        <end position="27"/>
    </location>
</feature>
<accession>A0A9W7EM12</accession>
<evidence type="ECO:0000313" key="2">
    <source>
        <dbReference type="EMBL" id="GMH82048.1"/>
    </source>
</evidence>
<comment type="caution">
    <text evidence="2">The sequence shown here is derived from an EMBL/GenBank/DDBJ whole genome shotgun (WGS) entry which is preliminary data.</text>
</comment>
<dbReference type="AlphaFoldDB" id="A0A9W7EM12"/>